<keyword evidence="8" id="KW-1133">Transmembrane helix</keyword>
<organism evidence="11 12">
    <name type="scientific">Algoriphagus oliviformis</name>
    <dbReference type="NCBI Taxonomy" id="2811231"/>
    <lineage>
        <taxon>Bacteria</taxon>
        <taxon>Pseudomonadati</taxon>
        <taxon>Bacteroidota</taxon>
        <taxon>Cytophagia</taxon>
        <taxon>Cytophagales</taxon>
        <taxon>Cyclobacteriaceae</taxon>
        <taxon>Algoriphagus</taxon>
    </lineage>
</organism>
<keyword evidence="5" id="KW-0997">Cell inner membrane</keyword>
<keyword evidence="12" id="KW-1185">Reference proteome</keyword>
<keyword evidence="9" id="KW-0472">Membrane</keyword>
<dbReference type="InterPro" id="IPR006260">
    <property type="entry name" value="TonB/TolA_C"/>
</dbReference>
<dbReference type="Proteomes" id="UP000664317">
    <property type="component" value="Unassembled WGS sequence"/>
</dbReference>
<evidence type="ECO:0000313" key="11">
    <source>
        <dbReference type="EMBL" id="MBN7810508.1"/>
    </source>
</evidence>
<comment type="similarity">
    <text evidence="2">Belongs to the TonB family.</text>
</comment>
<keyword evidence="4" id="KW-1003">Cell membrane</keyword>
<evidence type="ECO:0000256" key="2">
    <source>
        <dbReference type="ARBA" id="ARBA00006555"/>
    </source>
</evidence>
<accession>A0ABS3C075</accession>
<proteinExistence type="inferred from homology"/>
<feature type="domain" description="TonB C-terminal" evidence="10">
    <location>
        <begin position="128"/>
        <end position="221"/>
    </location>
</feature>
<comment type="caution">
    <text evidence="11">The sequence shown here is derived from an EMBL/GenBank/DDBJ whole genome shotgun (WGS) entry which is preliminary data.</text>
</comment>
<evidence type="ECO:0000259" key="10">
    <source>
        <dbReference type="PROSITE" id="PS52015"/>
    </source>
</evidence>
<evidence type="ECO:0000256" key="3">
    <source>
        <dbReference type="ARBA" id="ARBA00022448"/>
    </source>
</evidence>
<evidence type="ECO:0000256" key="1">
    <source>
        <dbReference type="ARBA" id="ARBA00004383"/>
    </source>
</evidence>
<keyword evidence="3" id="KW-0813">Transport</keyword>
<dbReference type="InterPro" id="IPR037682">
    <property type="entry name" value="TonB_C"/>
</dbReference>
<dbReference type="Pfam" id="PF03544">
    <property type="entry name" value="TonB_C"/>
    <property type="match status" value="1"/>
</dbReference>
<keyword evidence="6" id="KW-0812">Transmembrane</keyword>
<keyword evidence="7" id="KW-0653">Protein transport</keyword>
<name>A0ABS3C075_9BACT</name>
<evidence type="ECO:0000256" key="9">
    <source>
        <dbReference type="ARBA" id="ARBA00023136"/>
    </source>
</evidence>
<evidence type="ECO:0000256" key="7">
    <source>
        <dbReference type="ARBA" id="ARBA00022927"/>
    </source>
</evidence>
<dbReference type="NCBIfam" id="TIGR01352">
    <property type="entry name" value="tonB_Cterm"/>
    <property type="match status" value="1"/>
</dbReference>
<dbReference type="PANTHER" id="PTHR33446">
    <property type="entry name" value="PROTEIN TONB-RELATED"/>
    <property type="match status" value="1"/>
</dbReference>
<dbReference type="PANTHER" id="PTHR33446:SF2">
    <property type="entry name" value="PROTEIN TONB"/>
    <property type="match status" value="1"/>
</dbReference>
<reference evidence="11 12" key="1">
    <citation type="submission" date="2021-03" db="EMBL/GenBank/DDBJ databases">
        <title>novel species isolated from a fishpond in China.</title>
        <authorList>
            <person name="Lu H."/>
            <person name="Cai Z."/>
        </authorList>
    </citation>
    <scope>NUCLEOTIDE SEQUENCE [LARGE SCALE GENOMIC DNA]</scope>
    <source>
        <strain evidence="11 12">H41</strain>
    </source>
</reference>
<gene>
    <name evidence="11" type="ORF">J0A68_06050</name>
</gene>
<evidence type="ECO:0000256" key="6">
    <source>
        <dbReference type="ARBA" id="ARBA00022692"/>
    </source>
</evidence>
<dbReference type="SUPFAM" id="SSF74653">
    <property type="entry name" value="TolA/TonB C-terminal domain"/>
    <property type="match status" value="1"/>
</dbReference>
<evidence type="ECO:0000256" key="8">
    <source>
        <dbReference type="ARBA" id="ARBA00022989"/>
    </source>
</evidence>
<evidence type="ECO:0000256" key="4">
    <source>
        <dbReference type="ARBA" id="ARBA00022475"/>
    </source>
</evidence>
<dbReference type="PROSITE" id="PS52015">
    <property type="entry name" value="TONB_CTD"/>
    <property type="match status" value="1"/>
</dbReference>
<protein>
    <submittedName>
        <fullName evidence="11">Energy transducer TonB</fullName>
    </submittedName>
</protein>
<dbReference type="InterPro" id="IPR051045">
    <property type="entry name" value="TonB-dependent_transducer"/>
</dbReference>
<evidence type="ECO:0000256" key="5">
    <source>
        <dbReference type="ARBA" id="ARBA00022519"/>
    </source>
</evidence>
<dbReference type="Gene3D" id="3.30.1150.10">
    <property type="match status" value="1"/>
</dbReference>
<comment type="subcellular location">
    <subcellularLocation>
        <location evidence="1">Cell inner membrane</location>
        <topology evidence="1">Single-pass membrane protein</topology>
        <orientation evidence="1">Periplasmic side</orientation>
    </subcellularLocation>
</comment>
<dbReference type="RefSeq" id="WP_206577296.1">
    <property type="nucleotide sequence ID" value="NZ_JAFKCT010000002.1"/>
</dbReference>
<evidence type="ECO:0000313" key="12">
    <source>
        <dbReference type="Proteomes" id="UP000664317"/>
    </source>
</evidence>
<sequence>MNKYDMEISKPQKAEFEYFELVQGQGSVVLIHRFQRDSVRVFEKTVFFDSVGNQVAMNKREFYASKKLKSLERADYLLDESQTKTYYETGSLRSEVMQREGEVFFEKYYDSQGVEVPKFERSPPIPKGDMLGWNQYLSTTLQYPVDARRAGYEGMVIVVFTLDKEGVICDPQVFNEGENHQSLEREALRIFKEYPYRWVPATEEGVPVETVVRLPIRFKLG</sequence>
<dbReference type="EMBL" id="JAFKCT010000002">
    <property type="protein sequence ID" value="MBN7810508.1"/>
    <property type="molecule type" value="Genomic_DNA"/>
</dbReference>